<sequence length="83" mass="9844">MIMFFLRPAASNKVTIKDSFCYRKIMLIALFSRLKISQLKISRLKIKIQIFILIDQSKNAFRNFKKSLLSREEINSHTVHKDK</sequence>
<protein>
    <submittedName>
        <fullName evidence="1">Uncharacterized protein</fullName>
    </submittedName>
</protein>
<reference evidence="1 2" key="1">
    <citation type="journal article" date="2018" name="Sci. Rep.">
        <title>Genomic signatures of local adaptation to the degree of environmental predictability in rotifers.</title>
        <authorList>
            <person name="Franch-Gras L."/>
            <person name="Hahn C."/>
            <person name="Garcia-Roger E.M."/>
            <person name="Carmona M.J."/>
            <person name="Serra M."/>
            <person name="Gomez A."/>
        </authorList>
    </citation>
    <scope>NUCLEOTIDE SEQUENCE [LARGE SCALE GENOMIC DNA]</scope>
    <source>
        <strain evidence="1">HYR1</strain>
    </source>
</reference>
<evidence type="ECO:0000313" key="2">
    <source>
        <dbReference type="Proteomes" id="UP000276133"/>
    </source>
</evidence>
<keyword evidence="2" id="KW-1185">Reference proteome</keyword>
<accession>A0A3M7RSQ0</accession>
<gene>
    <name evidence="1" type="ORF">BpHYR1_046162</name>
</gene>
<dbReference type="EMBL" id="REGN01002725">
    <property type="protein sequence ID" value="RNA26522.1"/>
    <property type="molecule type" value="Genomic_DNA"/>
</dbReference>
<evidence type="ECO:0000313" key="1">
    <source>
        <dbReference type="EMBL" id="RNA26522.1"/>
    </source>
</evidence>
<dbReference type="AlphaFoldDB" id="A0A3M7RSQ0"/>
<comment type="caution">
    <text evidence="1">The sequence shown here is derived from an EMBL/GenBank/DDBJ whole genome shotgun (WGS) entry which is preliminary data.</text>
</comment>
<proteinExistence type="predicted"/>
<name>A0A3M7RSQ0_BRAPC</name>
<organism evidence="1 2">
    <name type="scientific">Brachionus plicatilis</name>
    <name type="common">Marine rotifer</name>
    <name type="synonym">Brachionus muelleri</name>
    <dbReference type="NCBI Taxonomy" id="10195"/>
    <lineage>
        <taxon>Eukaryota</taxon>
        <taxon>Metazoa</taxon>
        <taxon>Spiralia</taxon>
        <taxon>Gnathifera</taxon>
        <taxon>Rotifera</taxon>
        <taxon>Eurotatoria</taxon>
        <taxon>Monogononta</taxon>
        <taxon>Pseudotrocha</taxon>
        <taxon>Ploima</taxon>
        <taxon>Brachionidae</taxon>
        <taxon>Brachionus</taxon>
    </lineage>
</organism>
<dbReference type="Proteomes" id="UP000276133">
    <property type="component" value="Unassembled WGS sequence"/>
</dbReference>